<feature type="compositionally biased region" description="Polar residues" evidence="10">
    <location>
        <begin position="397"/>
        <end position="411"/>
    </location>
</feature>
<organism evidence="13 14">
    <name type="scientific">Dibothriocephalus latus</name>
    <name type="common">Fish tapeworm</name>
    <name type="synonym">Diphyllobothrium latum</name>
    <dbReference type="NCBI Taxonomy" id="60516"/>
    <lineage>
        <taxon>Eukaryota</taxon>
        <taxon>Metazoa</taxon>
        <taxon>Spiralia</taxon>
        <taxon>Lophotrochozoa</taxon>
        <taxon>Platyhelminthes</taxon>
        <taxon>Cestoda</taxon>
        <taxon>Eucestoda</taxon>
        <taxon>Diphyllobothriidea</taxon>
        <taxon>Diphyllobothriidae</taxon>
        <taxon>Dibothriocephalus</taxon>
    </lineage>
</organism>
<dbReference type="EMBL" id="UYRU01042815">
    <property type="protein sequence ID" value="VDK78096.1"/>
    <property type="molecule type" value="Genomic_DNA"/>
</dbReference>
<feature type="domain" description="FYVE-type" evidence="11">
    <location>
        <begin position="724"/>
        <end position="781"/>
    </location>
</feature>
<comment type="subcellular location">
    <subcellularLocation>
        <location evidence="1">Membrane</location>
    </subcellularLocation>
</comment>
<evidence type="ECO:0000256" key="7">
    <source>
        <dbReference type="PIRSR" id="PIRSR630564-1"/>
    </source>
</evidence>
<dbReference type="GO" id="GO:0008270">
    <property type="term" value="F:zinc ion binding"/>
    <property type="evidence" value="ECO:0007669"/>
    <property type="project" value="UniProtKB-KW"/>
</dbReference>
<name>A0A3P6SSJ4_DIBLA</name>
<dbReference type="PROSITE" id="PS51339">
    <property type="entry name" value="PPASE_MYOTUBULARIN"/>
    <property type="match status" value="2"/>
</dbReference>
<dbReference type="GO" id="GO:0004438">
    <property type="term" value="F:phosphatidylinositol-3-phosphate phosphatase activity"/>
    <property type="evidence" value="ECO:0007669"/>
    <property type="project" value="TreeGrafter"/>
</dbReference>
<evidence type="ECO:0000256" key="6">
    <source>
        <dbReference type="ARBA" id="ARBA00023136"/>
    </source>
</evidence>
<proteinExistence type="inferred from homology"/>
<evidence type="ECO:0000256" key="5">
    <source>
        <dbReference type="ARBA" id="ARBA00022833"/>
    </source>
</evidence>
<evidence type="ECO:0000313" key="13">
    <source>
        <dbReference type="EMBL" id="VDK78096.1"/>
    </source>
</evidence>
<evidence type="ECO:0000256" key="10">
    <source>
        <dbReference type="SAM" id="MobiDB-lite"/>
    </source>
</evidence>
<dbReference type="PANTHER" id="PTHR10807:SF75">
    <property type="entry name" value="PHOSPHATIDYLINOSITOL-3-PHOSPHATE PHOSPHATASE"/>
    <property type="match status" value="1"/>
</dbReference>
<evidence type="ECO:0000313" key="14">
    <source>
        <dbReference type="Proteomes" id="UP000281553"/>
    </source>
</evidence>
<dbReference type="InterPro" id="IPR030564">
    <property type="entry name" value="Myotubularin"/>
</dbReference>
<accession>A0A3P6SSJ4</accession>
<evidence type="ECO:0000256" key="8">
    <source>
        <dbReference type="PIRSR" id="PIRSR630564-2"/>
    </source>
</evidence>
<dbReference type="GO" id="GO:0052629">
    <property type="term" value="F:phosphatidylinositol-3,5-bisphosphate 3-phosphatase activity"/>
    <property type="evidence" value="ECO:0007669"/>
    <property type="project" value="TreeGrafter"/>
</dbReference>
<evidence type="ECO:0000256" key="9">
    <source>
        <dbReference type="PROSITE-ProRule" id="PRU00091"/>
    </source>
</evidence>
<keyword evidence="14" id="KW-1185">Reference proteome</keyword>
<keyword evidence="3" id="KW-0479">Metal-binding</keyword>
<dbReference type="Pfam" id="PF06602">
    <property type="entry name" value="Myotub-related"/>
    <property type="match status" value="1"/>
</dbReference>
<gene>
    <name evidence="13" type="ORF">DILT_LOCUS2912</name>
</gene>
<dbReference type="PROSITE" id="PS00383">
    <property type="entry name" value="TYR_PHOSPHATASE_1"/>
    <property type="match status" value="1"/>
</dbReference>
<dbReference type="InterPro" id="IPR029021">
    <property type="entry name" value="Prot-tyrosine_phosphatase-like"/>
</dbReference>
<keyword evidence="4 9" id="KW-0863">Zinc-finger</keyword>
<dbReference type="InterPro" id="IPR013083">
    <property type="entry name" value="Znf_RING/FYVE/PHD"/>
</dbReference>
<dbReference type="SUPFAM" id="SSF52799">
    <property type="entry name" value="(Phosphotyrosine protein) phosphatases II"/>
    <property type="match status" value="1"/>
</dbReference>
<dbReference type="PANTHER" id="PTHR10807">
    <property type="entry name" value="MYOTUBULARIN-RELATED"/>
    <property type="match status" value="1"/>
</dbReference>
<dbReference type="SUPFAM" id="SSF57903">
    <property type="entry name" value="FYVE/PHD zinc finger"/>
    <property type="match status" value="1"/>
</dbReference>
<feature type="region of interest" description="Disordered" evidence="10">
    <location>
        <begin position="791"/>
        <end position="810"/>
    </location>
</feature>
<dbReference type="Proteomes" id="UP000281553">
    <property type="component" value="Unassembled WGS sequence"/>
</dbReference>
<comment type="similarity">
    <text evidence="2">Belongs to the protein-tyrosine phosphatase family. Non-receptor class myotubularin subfamily.</text>
</comment>
<dbReference type="GO" id="GO:0010506">
    <property type="term" value="P:regulation of autophagy"/>
    <property type="evidence" value="ECO:0007669"/>
    <property type="project" value="TreeGrafter"/>
</dbReference>
<feature type="compositionally biased region" description="Polar residues" evidence="10">
    <location>
        <begin position="620"/>
        <end position="629"/>
    </location>
</feature>
<reference evidence="13 14" key="1">
    <citation type="submission" date="2018-11" db="EMBL/GenBank/DDBJ databases">
        <authorList>
            <consortium name="Pathogen Informatics"/>
        </authorList>
    </citation>
    <scope>NUCLEOTIDE SEQUENCE [LARGE SCALE GENOMIC DNA]</scope>
</reference>
<dbReference type="GO" id="GO:0005737">
    <property type="term" value="C:cytoplasm"/>
    <property type="evidence" value="ECO:0007669"/>
    <property type="project" value="TreeGrafter"/>
</dbReference>
<dbReference type="GO" id="GO:0046856">
    <property type="term" value="P:phosphatidylinositol dephosphorylation"/>
    <property type="evidence" value="ECO:0007669"/>
    <property type="project" value="TreeGrafter"/>
</dbReference>
<protein>
    <submittedName>
        <fullName evidence="13">Uncharacterized protein</fullName>
    </submittedName>
</protein>
<feature type="active site" description="Phosphocysteine intermediate" evidence="7">
    <location>
        <position position="159"/>
    </location>
</feature>
<evidence type="ECO:0000256" key="4">
    <source>
        <dbReference type="ARBA" id="ARBA00022771"/>
    </source>
</evidence>
<feature type="region of interest" description="Disordered" evidence="10">
    <location>
        <begin position="446"/>
        <end position="486"/>
    </location>
</feature>
<feature type="domain" description="Myotubularin phosphatase" evidence="12">
    <location>
        <begin position="1"/>
        <end position="185"/>
    </location>
</feature>
<sequence length="885" mass="96845">MALAYSESCARPNADGNGADTAALNPDNALDVALVLYEFGRLEFSKDWKVTDVNNPPRLLIIDARNYSAAQLNRLRGGGFEYVEYYEQSQIRFMDLPNLHSVRLSFERLTQLYESKPEANWYSALEKTLWLYYISQLIKSASEVAAALDAHCRPVMVHCTDGWDRTPQLTSLAKILLDPFYRTIKIKLAMHTYSGLFGTFLFNSERDRHAAQCSQQTCSLWAFLNPTHNWSLRNYLYEPKQEPLEVTPLATASSGPPTGGRPAVQFGSSVNALLEEPALSNELPRSQSLTALSANSQKVQPPVASLDNQANLLTGYLVSTTSTSSDDKGKFRKIDFNDIPDDAQHHHPDTQTGILHASLVEPLPVNNFLPAHLSSSRGNMSSPVIAGGIRTYLSDQDLSSQKCSHNRSASDPPSAHRKIRLSSFVGEDLLLVDSLPVSVADQNQTLQPAEVADEPEWRAKSPLSETSIWPDSSSMSSDSVASQRSVKPVNTLVGSSSVGASELTLVTGKKPTLRLTDNRSSAEVTPLCFVWPSDLDGLPMRVDSVTLRLHEKHYQEEQLHQQQQSIINKLTSEGETTKAVISSLKQEVARLKRLLVSQARRGGNQGGGDSGDGSTFSSGETNACPNGDLNSSIKPSFSLEEALSDAMDFSDNLNTITDDDLIELTNDYRLRPVSARQMLRIVSRGVIRSHSICSDVSSFEVVDAKDAGPCLPSSVDSITLVLPECGTCHLPFGATRLSHPCGDCGRLFCYVCLSFSVSYDGTSSHAGRSMGLCGSCRQHFNASDHEMLQRPHSPQNCAAHPSAPISLPDSIEPTRTVESSLLTKAEPPLPNNGQHSVFGQYSIEVALSWEGNDVLLGGFRSDQQLHRQILFYDGFPTAVGRRVSN</sequence>
<dbReference type="GO" id="GO:0016020">
    <property type="term" value="C:membrane"/>
    <property type="evidence" value="ECO:0007669"/>
    <property type="project" value="UniProtKB-SubCell"/>
</dbReference>
<evidence type="ECO:0000256" key="1">
    <source>
        <dbReference type="ARBA" id="ARBA00004370"/>
    </source>
</evidence>
<dbReference type="InterPro" id="IPR011011">
    <property type="entry name" value="Znf_FYVE_PHD"/>
</dbReference>
<dbReference type="OrthoDB" id="271628at2759"/>
<feature type="compositionally biased region" description="Low complexity" evidence="10">
    <location>
        <begin position="467"/>
        <end position="485"/>
    </location>
</feature>
<dbReference type="InterPro" id="IPR016130">
    <property type="entry name" value="Tyr_Pase_AS"/>
</dbReference>
<evidence type="ECO:0000256" key="3">
    <source>
        <dbReference type="ARBA" id="ARBA00022723"/>
    </source>
</evidence>
<feature type="binding site" evidence="8">
    <location>
        <begin position="159"/>
        <end position="165"/>
    </location>
    <ligand>
        <name>substrate</name>
    </ligand>
</feature>
<feature type="domain" description="Myotubularin phosphatase" evidence="12">
    <location>
        <begin position="186"/>
        <end position="317"/>
    </location>
</feature>
<dbReference type="GO" id="GO:0019903">
    <property type="term" value="F:protein phosphatase binding"/>
    <property type="evidence" value="ECO:0007669"/>
    <property type="project" value="TreeGrafter"/>
</dbReference>
<dbReference type="AlphaFoldDB" id="A0A3P6SSJ4"/>
<evidence type="ECO:0000259" key="11">
    <source>
        <dbReference type="PROSITE" id="PS50178"/>
    </source>
</evidence>
<dbReference type="PROSITE" id="PS50178">
    <property type="entry name" value="ZF_FYVE"/>
    <property type="match status" value="1"/>
</dbReference>
<dbReference type="InterPro" id="IPR010569">
    <property type="entry name" value="Myotubularin-like_Pase_dom"/>
</dbReference>
<dbReference type="Gene3D" id="3.30.40.10">
    <property type="entry name" value="Zinc/RING finger domain, C3HC4 (zinc finger)"/>
    <property type="match status" value="1"/>
</dbReference>
<keyword evidence="6" id="KW-0472">Membrane</keyword>
<dbReference type="InterPro" id="IPR017455">
    <property type="entry name" value="Znf_FYVE-rel"/>
</dbReference>
<keyword evidence="5" id="KW-0862">Zinc</keyword>
<feature type="region of interest" description="Disordered" evidence="10">
    <location>
        <begin position="397"/>
        <end position="416"/>
    </location>
</feature>
<feature type="region of interest" description="Disordered" evidence="10">
    <location>
        <begin position="599"/>
        <end position="629"/>
    </location>
</feature>
<evidence type="ECO:0000259" key="12">
    <source>
        <dbReference type="PROSITE" id="PS51339"/>
    </source>
</evidence>
<evidence type="ECO:0000256" key="2">
    <source>
        <dbReference type="ARBA" id="ARBA00007471"/>
    </source>
</evidence>